<protein>
    <recommendedName>
        <fullName evidence="1">non-specific serine/threonine protein kinase</fullName>
        <ecNumber evidence="1">2.7.11.1</ecNumber>
    </recommendedName>
</protein>
<dbReference type="FunFam" id="1.10.510.10:FF:001409">
    <property type="entry name" value="CK1 family protein kinase"/>
    <property type="match status" value="1"/>
</dbReference>
<dbReference type="KEGG" id="tva:4764837"/>
<dbReference type="VEuPathDB" id="TrichDB:TVAG_099940"/>
<dbReference type="GO" id="GO:0007165">
    <property type="term" value="P:signal transduction"/>
    <property type="evidence" value="ECO:0000318"/>
    <property type="project" value="GO_Central"/>
</dbReference>
<evidence type="ECO:0000259" key="6">
    <source>
        <dbReference type="PROSITE" id="PS50011"/>
    </source>
</evidence>
<keyword evidence="7" id="KW-0808">Transferase</keyword>
<dbReference type="InterPro" id="IPR011009">
    <property type="entry name" value="Kinase-like_dom_sf"/>
</dbReference>
<keyword evidence="5" id="KW-0723">Serine/threonine-protein kinase</keyword>
<comment type="similarity">
    <text evidence="5">Belongs to the protein kinase superfamily.</text>
</comment>
<evidence type="ECO:0000256" key="4">
    <source>
        <dbReference type="PROSITE-ProRule" id="PRU10141"/>
    </source>
</evidence>
<dbReference type="PROSITE" id="PS00108">
    <property type="entry name" value="PROTEIN_KINASE_ST"/>
    <property type="match status" value="1"/>
</dbReference>
<dbReference type="AlphaFoldDB" id="A2EK61"/>
<dbReference type="SMART" id="SM00220">
    <property type="entry name" value="S_TKc"/>
    <property type="match status" value="1"/>
</dbReference>
<sequence length="294" mass="33827">MEGRVFGDFEVIKKLGQGSFGEIFLGKNKNDGTSVAIKIEPKKSPKKVLNNDITFLTKAKDQKYIPKFYASGSDDDYTWLAMEYLGPSLEHIINKLPNKKLSKKCALTMAKYILYAIEAVHELSYIHRDIKPGNVLLRHSREAPIALIDYGLSKVYYDERAKMHLPPKPHCGFFGSLLYASPNTHMRRDLARRDDMFSWFYVLADLLTDNLPWRDNKNPQEVLNIKAKYDVAPLIEMVPQIEEIYKQIINMQYVSKPDYEGFRKLLNEAIAACPDGNEFDWHPDLFNMDAAPEV</sequence>
<dbReference type="SMR" id="A2EK61"/>
<dbReference type="GO" id="GO:0004674">
    <property type="term" value="F:protein serine/threonine kinase activity"/>
    <property type="evidence" value="ECO:0000318"/>
    <property type="project" value="GO_Central"/>
</dbReference>
<evidence type="ECO:0000256" key="1">
    <source>
        <dbReference type="ARBA" id="ARBA00012513"/>
    </source>
</evidence>
<dbReference type="eggNOG" id="KOG1164">
    <property type="taxonomic scope" value="Eukaryota"/>
</dbReference>
<dbReference type="OrthoDB" id="5979581at2759"/>
<dbReference type="Gene3D" id="1.10.510.10">
    <property type="entry name" value="Transferase(Phosphotransferase) domain 1"/>
    <property type="match status" value="1"/>
</dbReference>
<dbReference type="PROSITE" id="PS00107">
    <property type="entry name" value="PROTEIN_KINASE_ATP"/>
    <property type="match status" value="1"/>
</dbReference>
<dbReference type="InterPro" id="IPR000719">
    <property type="entry name" value="Prot_kinase_dom"/>
</dbReference>
<evidence type="ECO:0000256" key="2">
    <source>
        <dbReference type="ARBA" id="ARBA00022741"/>
    </source>
</evidence>
<organism evidence="7 8">
    <name type="scientific">Trichomonas vaginalis (strain ATCC PRA-98 / G3)</name>
    <dbReference type="NCBI Taxonomy" id="412133"/>
    <lineage>
        <taxon>Eukaryota</taxon>
        <taxon>Metamonada</taxon>
        <taxon>Parabasalia</taxon>
        <taxon>Trichomonadida</taxon>
        <taxon>Trichomonadidae</taxon>
        <taxon>Trichomonas</taxon>
    </lineage>
</organism>
<dbReference type="VEuPathDB" id="TrichDB:TVAGG3_0838340"/>
<keyword evidence="8" id="KW-1185">Reference proteome</keyword>
<dbReference type="GO" id="GO:0005737">
    <property type="term" value="C:cytoplasm"/>
    <property type="evidence" value="ECO:0000318"/>
    <property type="project" value="GO_Central"/>
</dbReference>
<dbReference type="InParanoid" id="A2EK61"/>
<dbReference type="SUPFAM" id="SSF56112">
    <property type="entry name" value="Protein kinase-like (PK-like)"/>
    <property type="match status" value="1"/>
</dbReference>
<dbReference type="PANTHER" id="PTHR11909">
    <property type="entry name" value="CASEIN KINASE-RELATED"/>
    <property type="match status" value="1"/>
</dbReference>
<dbReference type="InterPro" id="IPR050235">
    <property type="entry name" value="CK1_Ser-Thr_kinase"/>
</dbReference>
<evidence type="ECO:0000313" key="8">
    <source>
        <dbReference type="Proteomes" id="UP000001542"/>
    </source>
</evidence>
<dbReference type="OMA" id="VERWTIT"/>
<dbReference type="EC" id="2.7.11.1" evidence="1"/>
<dbReference type="STRING" id="5722.A2EK61"/>
<gene>
    <name evidence="7" type="ORF">TVAG_099940</name>
</gene>
<name>A2EK61_TRIV3</name>
<keyword evidence="2 4" id="KW-0547">Nucleotide-binding</keyword>
<dbReference type="RefSeq" id="XP_001319177.1">
    <property type="nucleotide sequence ID" value="XM_001319142.1"/>
</dbReference>
<reference evidence="7" key="1">
    <citation type="submission" date="2006-10" db="EMBL/GenBank/DDBJ databases">
        <authorList>
            <person name="Amadeo P."/>
            <person name="Zhao Q."/>
            <person name="Wortman J."/>
            <person name="Fraser-Liggett C."/>
            <person name="Carlton J."/>
        </authorList>
    </citation>
    <scope>NUCLEOTIDE SEQUENCE</scope>
    <source>
        <strain evidence="7">G3</strain>
    </source>
</reference>
<reference evidence="7" key="2">
    <citation type="journal article" date="2007" name="Science">
        <title>Draft genome sequence of the sexually transmitted pathogen Trichomonas vaginalis.</title>
        <authorList>
            <person name="Carlton J.M."/>
            <person name="Hirt R.P."/>
            <person name="Silva J.C."/>
            <person name="Delcher A.L."/>
            <person name="Schatz M."/>
            <person name="Zhao Q."/>
            <person name="Wortman J.R."/>
            <person name="Bidwell S.L."/>
            <person name="Alsmark U.C.M."/>
            <person name="Besteiro S."/>
            <person name="Sicheritz-Ponten T."/>
            <person name="Noel C.J."/>
            <person name="Dacks J.B."/>
            <person name="Foster P.G."/>
            <person name="Simillion C."/>
            <person name="Van de Peer Y."/>
            <person name="Miranda-Saavedra D."/>
            <person name="Barton G.J."/>
            <person name="Westrop G.D."/>
            <person name="Mueller S."/>
            <person name="Dessi D."/>
            <person name="Fiori P.L."/>
            <person name="Ren Q."/>
            <person name="Paulsen I."/>
            <person name="Zhang H."/>
            <person name="Bastida-Corcuera F.D."/>
            <person name="Simoes-Barbosa A."/>
            <person name="Brown M.T."/>
            <person name="Hayes R.D."/>
            <person name="Mukherjee M."/>
            <person name="Okumura C.Y."/>
            <person name="Schneider R."/>
            <person name="Smith A.J."/>
            <person name="Vanacova S."/>
            <person name="Villalvazo M."/>
            <person name="Haas B.J."/>
            <person name="Pertea M."/>
            <person name="Feldblyum T.V."/>
            <person name="Utterback T.R."/>
            <person name="Shu C.L."/>
            <person name="Osoegawa K."/>
            <person name="de Jong P.J."/>
            <person name="Hrdy I."/>
            <person name="Horvathova L."/>
            <person name="Zubacova Z."/>
            <person name="Dolezal P."/>
            <person name="Malik S.B."/>
            <person name="Logsdon J.M. Jr."/>
            <person name="Henze K."/>
            <person name="Gupta A."/>
            <person name="Wang C.C."/>
            <person name="Dunne R.L."/>
            <person name="Upcroft J.A."/>
            <person name="Upcroft P."/>
            <person name="White O."/>
            <person name="Salzberg S.L."/>
            <person name="Tang P."/>
            <person name="Chiu C.-H."/>
            <person name="Lee Y.-S."/>
            <person name="Embley T.M."/>
            <person name="Coombs G.H."/>
            <person name="Mottram J.C."/>
            <person name="Tachezy J."/>
            <person name="Fraser-Liggett C.M."/>
            <person name="Johnson P.J."/>
        </authorList>
    </citation>
    <scope>NUCLEOTIDE SEQUENCE [LARGE SCALE GENOMIC DNA]</scope>
    <source>
        <strain evidence="7">G3</strain>
    </source>
</reference>
<feature type="binding site" evidence="4">
    <location>
        <position position="47"/>
    </location>
    <ligand>
        <name>ATP</name>
        <dbReference type="ChEBI" id="CHEBI:30616"/>
    </ligand>
</feature>
<dbReference type="PROSITE" id="PS50011">
    <property type="entry name" value="PROTEIN_KINASE_DOM"/>
    <property type="match status" value="1"/>
</dbReference>
<dbReference type="GO" id="GO:0005524">
    <property type="term" value="F:ATP binding"/>
    <property type="evidence" value="ECO:0007669"/>
    <property type="project" value="UniProtKB-UniRule"/>
</dbReference>
<feature type="domain" description="Protein kinase" evidence="6">
    <location>
        <begin position="9"/>
        <end position="270"/>
    </location>
</feature>
<dbReference type="Proteomes" id="UP000001542">
    <property type="component" value="Unassembled WGS sequence"/>
</dbReference>
<keyword evidence="7" id="KW-0418">Kinase</keyword>
<proteinExistence type="inferred from homology"/>
<evidence type="ECO:0000256" key="3">
    <source>
        <dbReference type="ARBA" id="ARBA00022840"/>
    </source>
</evidence>
<dbReference type="Pfam" id="PF00069">
    <property type="entry name" value="Pkinase"/>
    <property type="match status" value="1"/>
</dbReference>
<evidence type="ECO:0000256" key="5">
    <source>
        <dbReference type="RuleBase" id="RU000304"/>
    </source>
</evidence>
<accession>A2EK61</accession>
<dbReference type="InterPro" id="IPR008271">
    <property type="entry name" value="Ser/Thr_kinase_AS"/>
</dbReference>
<dbReference type="EMBL" id="DS113411">
    <property type="protein sequence ID" value="EAY06954.1"/>
    <property type="molecule type" value="Genomic_DNA"/>
</dbReference>
<dbReference type="InterPro" id="IPR017441">
    <property type="entry name" value="Protein_kinase_ATP_BS"/>
</dbReference>
<evidence type="ECO:0000313" key="7">
    <source>
        <dbReference type="EMBL" id="EAY06954.1"/>
    </source>
</evidence>
<dbReference type="GO" id="GO:0005634">
    <property type="term" value="C:nucleus"/>
    <property type="evidence" value="ECO:0000318"/>
    <property type="project" value="GO_Central"/>
</dbReference>
<keyword evidence="3 4" id="KW-0067">ATP-binding</keyword>